<proteinExistence type="predicted"/>
<organism evidence="2 3">
    <name type="scientific">Xylaria grammica</name>
    <dbReference type="NCBI Taxonomy" id="363999"/>
    <lineage>
        <taxon>Eukaryota</taxon>
        <taxon>Fungi</taxon>
        <taxon>Dikarya</taxon>
        <taxon>Ascomycota</taxon>
        <taxon>Pezizomycotina</taxon>
        <taxon>Sordariomycetes</taxon>
        <taxon>Xylariomycetidae</taxon>
        <taxon>Xylariales</taxon>
        <taxon>Xylariaceae</taxon>
        <taxon>Xylaria</taxon>
    </lineage>
</organism>
<comment type="caution">
    <text evidence="2">The sequence shown here is derived from an EMBL/GenBank/DDBJ whole genome shotgun (WGS) entry which is preliminary data.</text>
</comment>
<feature type="compositionally biased region" description="Basic and acidic residues" evidence="1">
    <location>
        <begin position="90"/>
        <end position="99"/>
    </location>
</feature>
<accession>A0A439D709</accession>
<feature type="compositionally biased region" description="Polar residues" evidence="1">
    <location>
        <begin position="33"/>
        <end position="49"/>
    </location>
</feature>
<dbReference type="AlphaFoldDB" id="A0A439D709"/>
<name>A0A439D709_9PEZI</name>
<evidence type="ECO:0000313" key="3">
    <source>
        <dbReference type="Proteomes" id="UP000286045"/>
    </source>
</evidence>
<dbReference type="STRING" id="363999.A0A439D709"/>
<keyword evidence="3" id="KW-1185">Reference proteome</keyword>
<evidence type="ECO:0000313" key="2">
    <source>
        <dbReference type="EMBL" id="RWA10188.1"/>
    </source>
</evidence>
<sequence length="200" mass="22845">MSTTTPESSPVQPPRTPERALMDQSMMVEPPSQIEQSAQTPQDDNTIRLNPQAVVDSPPRSQTLKAEEMTNGGPARVHQQYRRRAQTPETQKRRSDRSEMTSPGHLAPFDWEDFKDRYEKALQEADEKEKQMLEEFGQLVNYFNVWASASSTHDNERAMKRLQTRERFVSLSEQSLSQKKQHLAEVVKAFQSALALLSAT</sequence>
<feature type="region of interest" description="Disordered" evidence="1">
    <location>
        <begin position="1"/>
        <end position="109"/>
    </location>
</feature>
<reference evidence="2 3" key="1">
    <citation type="submission" date="2018-12" db="EMBL/GenBank/DDBJ databases">
        <title>Draft genome sequence of Xylaria grammica IHI A82.</title>
        <authorList>
            <person name="Buettner E."/>
            <person name="Kellner H."/>
        </authorList>
    </citation>
    <scope>NUCLEOTIDE SEQUENCE [LARGE SCALE GENOMIC DNA]</scope>
    <source>
        <strain evidence="2 3">IHI A82</strain>
    </source>
</reference>
<dbReference type="EMBL" id="RYZI01000124">
    <property type="protein sequence ID" value="RWA10188.1"/>
    <property type="molecule type" value="Genomic_DNA"/>
</dbReference>
<feature type="compositionally biased region" description="Polar residues" evidence="1">
    <location>
        <begin position="1"/>
        <end position="10"/>
    </location>
</feature>
<dbReference type="Proteomes" id="UP000286045">
    <property type="component" value="Unassembled WGS sequence"/>
</dbReference>
<evidence type="ECO:0000256" key="1">
    <source>
        <dbReference type="SAM" id="MobiDB-lite"/>
    </source>
</evidence>
<gene>
    <name evidence="2" type="ORF">EKO27_g4926</name>
</gene>
<protein>
    <submittedName>
        <fullName evidence="2">Uncharacterized protein</fullName>
    </submittedName>
</protein>